<dbReference type="InterPro" id="IPR000086">
    <property type="entry name" value="NUDIX_hydrolase_dom"/>
</dbReference>
<protein>
    <submittedName>
        <fullName evidence="2">MutT/nudix family protein</fullName>
    </submittedName>
</protein>
<dbReference type="CDD" id="cd04511">
    <property type="entry name" value="NUDIX_Hydrolase"/>
    <property type="match status" value="1"/>
</dbReference>
<dbReference type="EMBL" id="AUVB01000054">
    <property type="protein sequence ID" value="KGE03487.1"/>
    <property type="molecule type" value="Genomic_DNA"/>
</dbReference>
<evidence type="ECO:0000313" key="3">
    <source>
        <dbReference type="Proteomes" id="UP000029640"/>
    </source>
</evidence>
<dbReference type="SUPFAM" id="SSF55811">
    <property type="entry name" value="Nudix"/>
    <property type="match status" value="1"/>
</dbReference>
<dbReference type="Gene3D" id="3.90.79.10">
    <property type="entry name" value="Nucleoside Triphosphate Pyrophosphohydrolase"/>
    <property type="match status" value="1"/>
</dbReference>
<organism evidence="2 3">
    <name type="scientific">Pseudohaliea rubra DSM 19751</name>
    <dbReference type="NCBI Taxonomy" id="1265313"/>
    <lineage>
        <taxon>Bacteria</taxon>
        <taxon>Pseudomonadati</taxon>
        <taxon>Pseudomonadota</taxon>
        <taxon>Gammaproteobacteria</taxon>
        <taxon>Cellvibrionales</taxon>
        <taxon>Halieaceae</taxon>
        <taxon>Pseudohaliea</taxon>
    </lineage>
</organism>
<feature type="domain" description="Nudix hydrolase" evidence="1">
    <location>
        <begin position="36"/>
        <end position="159"/>
    </location>
</feature>
<reference evidence="2 3" key="1">
    <citation type="journal article" date="2014" name="Genome Announc.">
        <title>Genome Sequence of Gammaproteobacterial Pseudohaliea rubra Type Strain DSM 19751, Isolated from Coastal Seawater of the Mediterranean Sea.</title>
        <authorList>
            <person name="Spring S."/>
            <person name="Fiebig A."/>
            <person name="Riedel T."/>
            <person name="Goker M."/>
            <person name="Klenk H.P."/>
        </authorList>
    </citation>
    <scope>NUCLEOTIDE SEQUENCE [LARGE SCALE GENOMIC DNA]</scope>
    <source>
        <strain evidence="2 3">DSM 19751</strain>
    </source>
</reference>
<dbReference type="Pfam" id="PF00293">
    <property type="entry name" value="NUDIX"/>
    <property type="match status" value="1"/>
</dbReference>
<dbReference type="eggNOG" id="COG1051">
    <property type="taxonomic scope" value="Bacteria"/>
</dbReference>
<dbReference type="PANTHER" id="PTHR43222:SF2">
    <property type="entry name" value="NUDIX HYDROLASE 23, CHLOROPLASTIC"/>
    <property type="match status" value="1"/>
</dbReference>
<evidence type="ECO:0000259" key="1">
    <source>
        <dbReference type="PROSITE" id="PS51462"/>
    </source>
</evidence>
<keyword evidence="3" id="KW-1185">Reference proteome</keyword>
<gene>
    <name evidence="2" type="ORF">HRUBRA_01866</name>
</gene>
<dbReference type="STRING" id="1265313.HRUBRA_01866"/>
<name>A0A095VPT8_9GAMM</name>
<dbReference type="Pfam" id="PF14803">
    <property type="entry name" value="Zn_ribbon_Nudix"/>
    <property type="match status" value="1"/>
</dbReference>
<dbReference type="PROSITE" id="PS51462">
    <property type="entry name" value="NUDIX"/>
    <property type="match status" value="1"/>
</dbReference>
<proteinExistence type="predicted"/>
<dbReference type="HOGENOM" id="CLU_037162_16_1_6"/>
<dbReference type="PANTHER" id="PTHR43222">
    <property type="entry name" value="NUDIX HYDROLASE 23"/>
    <property type="match status" value="1"/>
</dbReference>
<dbReference type="GO" id="GO:0003824">
    <property type="term" value="F:catalytic activity"/>
    <property type="evidence" value="ECO:0007669"/>
    <property type="project" value="UniProtKB-ARBA"/>
</dbReference>
<dbReference type="Gene3D" id="2.20.70.10">
    <property type="match status" value="1"/>
</dbReference>
<dbReference type="InterPro" id="IPR015797">
    <property type="entry name" value="NUDIX_hydrolase-like_dom_sf"/>
</dbReference>
<accession>A0A095VPT8</accession>
<evidence type="ECO:0000313" key="2">
    <source>
        <dbReference type="EMBL" id="KGE03487.1"/>
    </source>
</evidence>
<dbReference type="Proteomes" id="UP000029640">
    <property type="component" value="Unassembled WGS sequence"/>
</dbReference>
<dbReference type="AlphaFoldDB" id="A0A095VPT8"/>
<dbReference type="InterPro" id="IPR029401">
    <property type="entry name" value="Nudix_N"/>
</dbReference>
<dbReference type="OrthoDB" id="542521at2"/>
<dbReference type="RefSeq" id="WP_035513421.1">
    <property type="nucleotide sequence ID" value="NZ_KN234745.1"/>
</dbReference>
<sequence length="183" mass="21227">MKFCSDCGAAVTFRIPPGDDRERFVCDACETIHYINPRVIVGCLPTWGDQVLLCRRAIEPRRDYWTLPAGFMENGETTEEGAARETWEEARARVRDLALYRVYDVPYINQVYLFYRCSLIDGSHAPGPESTETRLYRRDEVPWDDLAFPSIYRALRAFFDDREAGRDYPHAVETIFRRRDAGG</sequence>
<comment type="caution">
    <text evidence="2">The sequence shown here is derived from an EMBL/GenBank/DDBJ whole genome shotgun (WGS) entry which is preliminary data.</text>
</comment>